<organism evidence="2 3">
    <name type="scientific">Vibrio nigripulchritudo SOn1</name>
    <dbReference type="NCBI Taxonomy" id="1238450"/>
    <lineage>
        <taxon>Bacteria</taxon>
        <taxon>Pseudomonadati</taxon>
        <taxon>Pseudomonadota</taxon>
        <taxon>Gammaproteobacteria</taxon>
        <taxon>Vibrionales</taxon>
        <taxon>Vibrionaceae</taxon>
        <taxon>Vibrio</taxon>
    </lineage>
</organism>
<evidence type="ECO:0000313" key="2">
    <source>
        <dbReference type="EMBL" id="CCO49811.1"/>
    </source>
</evidence>
<dbReference type="EMBL" id="CAOF01000187">
    <property type="protein sequence ID" value="CCO49811.1"/>
    <property type="molecule type" value="Genomic_DNA"/>
</dbReference>
<feature type="chain" id="PRO_5043752339" description="Outer membrane protein beta-barrel domain-containing protein" evidence="1">
    <location>
        <begin position="21"/>
        <end position="189"/>
    </location>
</feature>
<dbReference type="InterPro" id="IPR011250">
    <property type="entry name" value="OMP/PagP_B-barrel"/>
</dbReference>
<accession>A0AAV2VYU4</accession>
<proteinExistence type="predicted"/>
<feature type="signal peptide" evidence="1">
    <location>
        <begin position="1"/>
        <end position="20"/>
    </location>
</feature>
<gene>
    <name evidence="2" type="ORF">VIBNISOn1_900035</name>
</gene>
<dbReference type="AlphaFoldDB" id="A0AAV2VYU4"/>
<sequence>MKKNLLALTMLFGFSTSASANLAWLNFKAGSSSITAEEQPALVNGASFGMDFTYMVPMVSDQMLVGGFLGLGSSIKGYTKDLSVAALGSTQFSGGGSIGWSPNQNFMIYGKAGLAKNSTSIVITNPLLPKDINDDLSSMGVTYGIGTFVGGENVTFGVEYQVNMGEQKGKKFKLKGPETNIMVTAGYRF</sequence>
<comment type="caution">
    <text evidence="2">The sequence shown here is derived from an EMBL/GenBank/DDBJ whole genome shotgun (WGS) entry which is preliminary data.</text>
</comment>
<dbReference type="Gene3D" id="2.40.160.20">
    <property type="match status" value="1"/>
</dbReference>
<evidence type="ECO:0000256" key="1">
    <source>
        <dbReference type="SAM" id="SignalP"/>
    </source>
</evidence>
<dbReference type="SUPFAM" id="SSF56925">
    <property type="entry name" value="OMPA-like"/>
    <property type="match status" value="1"/>
</dbReference>
<evidence type="ECO:0000313" key="3">
    <source>
        <dbReference type="Proteomes" id="UP000018211"/>
    </source>
</evidence>
<dbReference type="RefSeq" id="WP_022613833.1">
    <property type="nucleotide sequence ID" value="NZ_LK391965.1"/>
</dbReference>
<reference evidence="2 3" key="1">
    <citation type="journal article" date="2013" name="ISME J.">
        <title>Comparative genomics of pathogenic lineages of Vibrio nigripulchritudo identifies virulence-associated traits.</title>
        <authorList>
            <person name="Goudenege D."/>
            <person name="Labreuche Y."/>
            <person name="Krin E."/>
            <person name="Ansquer D."/>
            <person name="Mangenot S."/>
            <person name="Calteau A."/>
            <person name="Medigue C."/>
            <person name="Mazel D."/>
            <person name="Polz M.F."/>
            <person name="Le Roux F."/>
        </authorList>
    </citation>
    <scope>NUCLEOTIDE SEQUENCE [LARGE SCALE GENOMIC DNA]</scope>
    <source>
        <strain evidence="2 3">SOn1</strain>
    </source>
</reference>
<keyword evidence="1" id="KW-0732">Signal</keyword>
<evidence type="ECO:0008006" key="4">
    <source>
        <dbReference type="Google" id="ProtNLM"/>
    </source>
</evidence>
<name>A0AAV2VYU4_9VIBR</name>
<dbReference type="Proteomes" id="UP000018211">
    <property type="component" value="Unassembled WGS sequence"/>
</dbReference>
<protein>
    <recommendedName>
        <fullName evidence="4">Outer membrane protein beta-barrel domain-containing protein</fullName>
    </recommendedName>
</protein>